<dbReference type="AlphaFoldDB" id="A0A6P1E3P4"/>
<proteinExistence type="predicted"/>
<comment type="caution">
    <text evidence="1">The sequence shown here is derived from an EMBL/GenBank/DDBJ whole genome shotgun (WGS) entry which is preliminary data.</text>
</comment>
<dbReference type="RefSeq" id="WP_164655401.1">
    <property type="nucleotide sequence ID" value="NZ_JAAIJR010000093.1"/>
</dbReference>
<gene>
    <name evidence="1" type="ORF">G3480_18685</name>
</gene>
<sequence>MSGVRPVSGVMQVTVKPGDTANCDSSPCQVSLVMALGWGPYEVADNETKIVTCPAGQRVLLGGLWGSNAIKGVGANVPST</sequence>
<name>A0A6P1E3P4_9GAMM</name>
<keyword evidence="2" id="KW-1185">Reference proteome</keyword>
<protein>
    <submittedName>
        <fullName evidence="1">Uncharacterized protein</fullName>
    </submittedName>
</protein>
<accession>A0A6P1E3P4</accession>
<evidence type="ECO:0000313" key="2">
    <source>
        <dbReference type="Proteomes" id="UP000471640"/>
    </source>
</evidence>
<dbReference type="Proteomes" id="UP000471640">
    <property type="component" value="Unassembled WGS sequence"/>
</dbReference>
<dbReference type="EMBL" id="JAAIJR010000093">
    <property type="protein sequence ID" value="NEX22305.1"/>
    <property type="molecule type" value="Genomic_DNA"/>
</dbReference>
<reference evidence="1 2" key="2">
    <citation type="submission" date="2020-02" db="EMBL/GenBank/DDBJ databases">
        <title>Genome sequences of Thiorhodococcus mannitoliphagus and Thiorhodococcus minor, purple sulfur photosynthetic bacteria in the gammaproteobacterial family, Chromatiaceae.</title>
        <authorList>
            <person name="Aviles F.A."/>
            <person name="Meyer T.E."/>
            <person name="Kyndt J.A."/>
        </authorList>
    </citation>
    <scope>NUCLEOTIDE SEQUENCE [LARGE SCALE GENOMIC DNA]</scope>
    <source>
        <strain evidence="1 2">DSM 18266</strain>
    </source>
</reference>
<evidence type="ECO:0000313" key="1">
    <source>
        <dbReference type="EMBL" id="NEX22305.1"/>
    </source>
</evidence>
<reference evidence="2" key="1">
    <citation type="journal article" date="2020" name="Microbiol. Resour. Announc.">
        <title>Draft Genome Sequences of Thiorhodococcus mannitoliphagus and Thiorhodococcus minor, Purple Sulfur Photosynthetic Bacteria in the Gammaproteobacterial Family Chromatiaceae.</title>
        <authorList>
            <person name="Aviles F.A."/>
            <person name="Meyer T.E."/>
            <person name="Kyndt J.A."/>
        </authorList>
    </citation>
    <scope>NUCLEOTIDE SEQUENCE [LARGE SCALE GENOMIC DNA]</scope>
    <source>
        <strain evidence="2">DSM 18266</strain>
    </source>
</reference>
<organism evidence="1 2">
    <name type="scientific">Thiorhodococcus mannitoliphagus</name>
    <dbReference type="NCBI Taxonomy" id="329406"/>
    <lineage>
        <taxon>Bacteria</taxon>
        <taxon>Pseudomonadati</taxon>
        <taxon>Pseudomonadota</taxon>
        <taxon>Gammaproteobacteria</taxon>
        <taxon>Chromatiales</taxon>
        <taxon>Chromatiaceae</taxon>
        <taxon>Thiorhodococcus</taxon>
    </lineage>
</organism>